<keyword evidence="4" id="KW-1003">Cell membrane</keyword>
<dbReference type="InterPro" id="IPR003661">
    <property type="entry name" value="HisK_dim/P_dom"/>
</dbReference>
<dbReference type="Gene3D" id="3.30.565.10">
    <property type="entry name" value="Histidine kinase-like ATPase, C-terminal domain"/>
    <property type="match status" value="1"/>
</dbReference>
<evidence type="ECO:0000313" key="17">
    <source>
        <dbReference type="EMBL" id="HIU24974.1"/>
    </source>
</evidence>
<dbReference type="Gene3D" id="6.10.340.10">
    <property type="match status" value="1"/>
</dbReference>
<evidence type="ECO:0000259" key="15">
    <source>
        <dbReference type="PROSITE" id="PS50109"/>
    </source>
</evidence>
<dbReference type="PROSITE" id="PS50109">
    <property type="entry name" value="HIS_KIN"/>
    <property type="match status" value="1"/>
</dbReference>
<feature type="domain" description="HAMP" evidence="16">
    <location>
        <begin position="189"/>
        <end position="241"/>
    </location>
</feature>
<dbReference type="SUPFAM" id="SSF55874">
    <property type="entry name" value="ATPase domain of HSP90 chaperone/DNA topoisomerase II/histidine kinase"/>
    <property type="match status" value="1"/>
</dbReference>
<dbReference type="Pfam" id="PF00512">
    <property type="entry name" value="HisKA"/>
    <property type="match status" value="1"/>
</dbReference>
<gene>
    <name evidence="17" type="ORF">IAC50_00555</name>
</gene>
<dbReference type="CDD" id="cd06225">
    <property type="entry name" value="HAMP"/>
    <property type="match status" value="1"/>
</dbReference>
<dbReference type="Proteomes" id="UP000824090">
    <property type="component" value="Unassembled WGS sequence"/>
</dbReference>
<keyword evidence="7 14" id="KW-0812">Transmembrane</keyword>
<dbReference type="EMBL" id="DVMP01000012">
    <property type="protein sequence ID" value="HIU24974.1"/>
    <property type="molecule type" value="Genomic_DNA"/>
</dbReference>
<dbReference type="PANTHER" id="PTHR45528">
    <property type="entry name" value="SENSOR HISTIDINE KINASE CPXA"/>
    <property type="match status" value="1"/>
</dbReference>
<dbReference type="InterPro" id="IPR004358">
    <property type="entry name" value="Sig_transdc_His_kin-like_C"/>
</dbReference>
<keyword evidence="10" id="KW-0067">ATP-binding</keyword>
<evidence type="ECO:0000256" key="9">
    <source>
        <dbReference type="ARBA" id="ARBA00022777"/>
    </source>
</evidence>
<keyword evidence="9 17" id="KW-0418">Kinase</keyword>
<dbReference type="SMART" id="SM00304">
    <property type="entry name" value="HAMP"/>
    <property type="match status" value="1"/>
</dbReference>
<feature type="transmembrane region" description="Helical" evidence="14">
    <location>
        <begin position="12"/>
        <end position="37"/>
    </location>
</feature>
<dbReference type="CDD" id="cd00075">
    <property type="entry name" value="HATPase"/>
    <property type="match status" value="1"/>
</dbReference>
<dbReference type="SMART" id="SM00388">
    <property type="entry name" value="HisKA"/>
    <property type="match status" value="1"/>
</dbReference>
<reference evidence="17" key="1">
    <citation type="submission" date="2020-10" db="EMBL/GenBank/DDBJ databases">
        <authorList>
            <person name="Gilroy R."/>
        </authorList>
    </citation>
    <scope>NUCLEOTIDE SEQUENCE</scope>
    <source>
        <strain evidence="17">ChiHcec3-6078</strain>
    </source>
</reference>
<dbReference type="InterPro" id="IPR003660">
    <property type="entry name" value="HAMP_dom"/>
</dbReference>
<dbReference type="GO" id="GO:0005886">
    <property type="term" value="C:plasma membrane"/>
    <property type="evidence" value="ECO:0007669"/>
    <property type="project" value="UniProtKB-SubCell"/>
</dbReference>
<evidence type="ECO:0000256" key="8">
    <source>
        <dbReference type="ARBA" id="ARBA00022741"/>
    </source>
</evidence>
<evidence type="ECO:0000313" key="18">
    <source>
        <dbReference type="Proteomes" id="UP000824090"/>
    </source>
</evidence>
<evidence type="ECO:0000256" key="3">
    <source>
        <dbReference type="ARBA" id="ARBA00012438"/>
    </source>
</evidence>
<comment type="catalytic activity">
    <reaction evidence="1">
        <text>ATP + protein L-histidine = ADP + protein N-phospho-L-histidine.</text>
        <dbReference type="EC" id="2.7.13.3"/>
    </reaction>
</comment>
<dbReference type="SMART" id="SM00387">
    <property type="entry name" value="HATPase_c"/>
    <property type="match status" value="1"/>
</dbReference>
<evidence type="ECO:0000256" key="1">
    <source>
        <dbReference type="ARBA" id="ARBA00000085"/>
    </source>
</evidence>
<comment type="caution">
    <text evidence="17">The sequence shown here is derived from an EMBL/GenBank/DDBJ whole genome shotgun (WGS) entry which is preliminary data.</text>
</comment>
<dbReference type="CDD" id="cd00082">
    <property type="entry name" value="HisKA"/>
    <property type="match status" value="1"/>
</dbReference>
<evidence type="ECO:0000256" key="4">
    <source>
        <dbReference type="ARBA" id="ARBA00022475"/>
    </source>
</evidence>
<accession>A0A9D1HZ16</accession>
<sequence>MTVRKRLFLSNLLMILVPVVATALIGVLCVSLIWFSLLHGSGFGADDQEDFAYASMAVSETVERTIERNGDLSSLEGILDGDGMALKVLEGDRVFFSYGKEASGDRELMAAAEAFGEGSTITRDGRSLYIHSAAVDENNYTICVFGGSTVRQDYYDLKTAIGAAAGIIALTVVLSIWLTNRFLIRFVFKKIEEPLDILTDGVRQIRDGNLDYRIDYVREDEFRPVCDDFNEMALRLKESVERVQKQERSRKELIAGISHDIRSPLTSIQAYVEGLIDGIARTPEKKQEYLHTIKNKAEDLEHIVSQLFLFSKMELGEYPERMCLMNLDETVTETVEGIREEYREKGLDIHMDLIPARIWGDTVQVKRIVSNIIENSLKYKKKERGNIFIRLTLEEKWCSLSFADDGPGVPEEAVPHIFEVFYRSDPARKEPHKGSGLGLAIVANAVEHMEGTIRAENRKEGGLEICIRFPVKGEKDGQDTDN</sequence>
<dbReference type="InterPro" id="IPR005467">
    <property type="entry name" value="His_kinase_dom"/>
</dbReference>
<dbReference type="GO" id="GO:0000155">
    <property type="term" value="F:phosphorelay sensor kinase activity"/>
    <property type="evidence" value="ECO:0007669"/>
    <property type="project" value="InterPro"/>
</dbReference>
<dbReference type="Pfam" id="PF00672">
    <property type="entry name" value="HAMP"/>
    <property type="match status" value="1"/>
</dbReference>
<evidence type="ECO:0000256" key="14">
    <source>
        <dbReference type="SAM" id="Phobius"/>
    </source>
</evidence>
<dbReference type="InterPro" id="IPR036890">
    <property type="entry name" value="HATPase_C_sf"/>
</dbReference>
<dbReference type="PRINTS" id="PR00344">
    <property type="entry name" value="BCTRLSENSOR"/>
</dbReference>
<evidence type="ECO:0000256" key="13">
    <source>
        <dbReference type="ARBA" id="ARBA00023136"/>
    </source>
</evidence>
<organism evidence="17 18">
    <name type="scientific">Candidatus Allocopromorpha excrementigallinarum</name>
    <dbReference type="NCBI Taxonomy" id="2840742"/>
    <lineage>
        <taxon>Bacteria</taxon>
        <taxon>Bacillati</taxon>
        <taxon>Bacillota</taxon>
        <taxon>Clostridia</taxon>
        <taxon>Eubacteriales</taxon>
        <taxon>Eubacteriaceae</taxon>
        <taxon>Eubacteriaceae incertae sedis</taxon>
        <taxon>Candidatus Allocopromorpha</taxon>
    </lineage>
</organism>
<reference evidence="17" key="2">
    <citation type="journal article" date="2021" name="PeerJ">
        <title>Extensive microbial diversity within the chicken gut microbiome revealed by metagenomics and culture.</title>
        <authorList>
            <person name="Gilroy R."/>
            <person name="Ravi A."/>
            <person name="Getino M."/>
            <person name="Pursley I."/>
            <person name="Horton D.L."/>
            <person name="Alikhan N.F."/>
            <person name="Baker D."/>
            <person name="Gharbi K."/>
            <person name="Hall N."/>
            <person name="Watson M."/>
            <person name="Adriaenssens E.M."/>
            <person name="Foster-Nyarko E."/>
            <person name="Jarju S."/>
            <person name="Secka A."/>
            <person name="Antonio M."/>
            <person name="Oren A."/>
            <person name="Chaudhuri R.R."/>
            <person name="La Ragione R."/>
            <person name="Hildebrand F."/>
            <person name="Pallen M.J."/>
        </authorList>
    </citation>
    <scope>NUCLEOTIDE SEQUENCE</scope>
    <source>
        <strain evidence="17">ChiHcec3-6078</strain>
    </source>
</reference>
<protein>
    <recommendedName>
        <fullName evidence="3">histidine kinase</fullName>
        <ecNumber evidence="3">2.7.13.3</ecNumber>
    </recommendedName>
</protein>
<keyword evidence="6" id="KW-0808">Transferase</keyword>
<comment type="subcellular location">
    <subcellularLocation>
        <location evidence="2">Cell membrane</location>
        <topology evidence="2">Multi-pass membrane protein</topology>
    </subcellularLocation>
</comment>
<dbReference type="InterPro" id="IPR036097">
    <property type="entry name" value="HisK_dim/P_sf"/>
</dbReference>
<dbReference type="SUPFAM" id="SSF47384">
    <property type="entry name" value="Homodimeric domain of signal transducing histidine kinase"/>
    <property type="match status" value="1"/>
</dbReference>
<dbReference type="PANTHER" id="PTHR45528:SF1">
    <property type="entry name" value="SENSOR HISTIDINE KINASE CPXA"/>
    <property type="match status" value="1"/>
</dbReference>
<feature type="transmembrane region" description="Helical" evidence="14">
    <location>
        <begin position="160"/>
        <end position="180"/>
    </location>
</feature>
<proteinExistence type="predicted"/>
<dbReference type="SUPFAM" id="SSF158472">
    <property type="entry name" value="HAMP domain-like"/>
    <property type="match status" value="1"/>
</dbReference>
<keyword evidence="12" id="KW-0902">Two-component regulatory system</keyword>
<dbReference type="InterPro" id="IPR003594">
    <property type="entry name" value="HATPase_dom"/>
</dbReference>
<evidence type="ECO:0000256" key="7">
    <source>
        <dbReference type="ARBA" id="ARBA00022692"/>
    </source>
</evidence>
<dbReference type="AlphaFoldDB" id="A0A9D1HZ16"/>
<evidence type="ECO:0000256" key="11">
    <source>
        <dbReference type="ARBA" id="ARBA00022989"/>
    </source>
</evidence>
<evidence type="ECO:0000256" key="5">
    <source>
        <dbReference type="ARBA" id="ARBA00022553"/>
    </source>
</evidence>
<evidence type="ECO:0000256" key="6">
    <source>
        <dbReference type="ARBA" id="ARBA00022679"/>
    </source>
</evidence>
<dbReference type="Gene3D" id="1.10.287.130">
    <property type="match status" value="1"/>
</dbReference>
<evidence type="ECO:0000256" key="2">
    <source>
        <dbReference type="ARBA" id="ARBA00004651"/>
    </source>
</evidence>
<evidence type="ECO:0000259" key="16">
    <source>
        <dbReference type="PROSITE" id="PS50885"/>
    </source>
</evidence>
<keyword evidence="11 14" id="KW-1133">Transmembrane helix</keyword>
<keyword evidence="13 14" id="KW-0472">Membrane</keyword>
<dbReference type="EC" id="2.7.13.3" evidence="3"/>
<feature type="domain" description="Histidine kinase" evidence="15">
    <location>
        <begin position="256"/>
        <end position="473"/>
    </location>
</feature>
<keyword evidence="5" id="KW-0597">Phosphoprotein</keyword>
<dbReference type="PROSITE" id="PS50885">
    <property type="entry name" value="HAMP"/>
    <property type="match status" value="1"/>
</dbReference>
<evidence type="ECO:0000256" key="10">
    <source>
        <dbReference type="ARBA" id="ARBA00022840"/>
    </source>
</evidence>
<dbReference type="Pfam" id="PF02518">
    <property type="entry name" value="HATPase_c"/>
    <property type="match status" value="1"/>
</dbReference>
<name>A0A9D1HZ16_9FIRM</name>
<dbReference type="GO" id="GO:0005524">
    <property type="term" value="F:ATP binding"/>
    <property type="evidence" value="ECO:0007669"/>
    <property type="project" value="UniProtKB-KW"/>
</dbReference>
<keyword evidence="8" id="KW-0547">Nucleotide-binding</keyword>
<dbReference type="InterPro" id="IPR050398">
    <property type="entry name" value="HssS/ArlS-like"/>
</dbReference>
<evidence type="ECO:0000256" key="12">
    <source>
        <dbReference type="ARBA" id="ARBA00023012"/>
    </source>
</evidence>